<dbReference type="PATRIC" id="fig|1280950.3.peg.2397"/>
<dbReference type="InterPro" id="IPR034660">
    <property type="entry name" value="DinB/YfiT-like"/>
</dbReference>
<dbReference type="AlphaFoldDB" id="A0A059FMR9"/>
<keyword evidence="4" id="KW-1185">Reference proteome</keyword>
<gene>
    <name evidence="3" type="ORF">HJO_11957</name>
</gene>
<feature type="region of interest" description="Disordered" evidence="1">
    <location>
        <begin position="247"/>
        <end position="267"/>
    </location>
</feature>
<reference evidence="3 4" key="1">
    <citation type="journal article" date="2014" name="Antonie Van Leeuwenhoek">
        <title>Hyphomonas beringensis sp. nov. and Hyphomonas chukchiensis sp. nov., isolated from surface seawater of the Bering Sea and Chukchi Sea.</title>
        <authorList>
            <person name="Li C."/>
            <person name="Lai Q."/>
            <person name="Li G."/>
            <person name="Dong C."/>
            <person name="Wang J."/>
            <person name="Liao Y."/>
            <person name="Shao Z."/>
        </authorList>
    </citation>
    <scope>NUCLEOTIDE SEQUENCE [LARGE SCALE GENOMIC DNA]</scope>
    <source>
        <strain evidence="3 4">MHS-2</strain>
    </source>
</reference>
<dbReference type="EMBL" id="ARYK01000005">
    <property type="protein sequence ID" value="KCZ91831.1"/>
    <property type="molecule type" value="Genomic_DNA"/>
</dbReference>
<proteinExistence type="predicted"/>
<dbReference type="GO" id="GO:0046872">
    <property type="term" value="F:metal ion binding"/>
    <property type="evidence" value="ECO:0007669"/>
    <property type="project" value="InterPro"/>
</dbReference>
<dbReference type="NCBIfam" id="TIGR03083">
    <property type="entry name" value="maleylpyruvate isomerase family mycothiol-dependent enzyme"/>
    <property type="match status" value="1"/>
</dbReference>
<dbReference type="InterPro" id="IPR017518">
    <property type="entry name" value="CHP03084"/>
</dbReference>
<dbReference type="SUPFAM" id="SSF109854">
    <property type="entry name" value="DinB/YfiT-like putative metalloenzymes"/>
    <property type="match status" value="1"/>
</dbReference>
<dbReference type="eggNOG" id="ENOG502Z7S3">
    <property type="taxonomic scope" value="Bacteria"/>
</dbReference>
<evidence type="ECO:0000313" key="4">
    <source>
        <dbReference type="Proteomes" id="UP000025171"/>
    </source>
</evidence>
<dbReference type="Proteomes" id="UP000025171">
    <property type="component" value="Unassembled WGS sequence"/>
</dbReference>
<accession>A0A059FMR9</accession>
<organism evidence="3 4">
    <name type="scientific">Hyphomonas johnsonii MHS-2</name>
    <dbReference type="NCBI Taxonomy" id="1280950"/>
    <lineage>
        <taxon>Bacteria</taxon>
        <taxon>Pseudomonadati</taxon>
        <taxon>Pseudomonadota</taxon>
        <taxon>Alphaproteobacteria</taxon>
        <taxon>Hyphomonadales</taxon>
        <taxon>Hyphomonadaceae</taxon>
        <taxon>Hyphomonas</taxon>
    </lineage>
</organism>
<dbReference type="InterPro" id="IPR024344">
    <property type="entry name" value="MDMPI_metal-binding"/>
</dbReference>
<dbReference type="Pfam" id="PF11716">
    <property type="entry name" value="MDMPI_N"/>
    <property type="match status" value="1"/>
</dbReference>
<name>A0A059FMR9_9PROT</name>
<sequence length="267" mass="29180">MMQQAQDFLDETEALAALLAPLADSDFLQQTAFKDWTVDMVLRHLHFWNKAALLSLTDEAAFKALVADVSGAVKGGSLPVHEAAYFNGLSGQALRTAWRTLAAETASAFSKTDPSRRLAWVGPSMSARSSITARLMETWAHGQEVYDQLGVVRQNADRIRNIVVLGVNTYGWTFANRREEAPQPMPHLVLTAPSGETWTYGDVQDGERIEGLAEEFCQVVTQTRNIADTALSVTGPNAARWMAHAQCFAGPPKEPPPPGTRKTRVSA</sequence>
<dbReference type="Gene3D" id="1.20.120.450">
    <property type="entry name" value="dinb family like domain"/>
    <property type="match status" value="1"/>
</dbReference>
<dbReference type="STRING" id="1280950.HJO_11957"/>
<dbReference type="InterPro" id="IPR017517">
    <property type="entry name" value="Maleyloyr_isom"/>
</dbReference>
<feature type="domain" description="Mycothiol-dependent maleylpyruvate isomerase metal-binding" evidence="2">
    <location>
        <begin position="9"/>
        <end position="145"/>
    </location>
</feature>
<dbReference type="NCBIfam" id="TIGR03084">
    <property type="entry name" value="TIGR03084 family metal-binding protein"/>
    <property type="match status" value="1"/>
</dbReference>
<evidence type="ECO:0000256" key="1">
    <source>
        <dbReference type="SAM" id="MobiDB-lite"/>
    </source>
</evidence>
<evidence type="ECO:0000259" key="2">
    <source>
        <dbReference type="Pfam" id="PF11716"/>
    </source>
</evidence>
<evidence type="ECO:0000313" key="3">
    <source>
        <dbReference type="EMBL" id="KCZ91831.1"/>
    </source>
</evidence>
<comment type="caution">
    <text evidence="3">The sequence shown here is derived from an EMBL/GenBank/DDBJ whole genome shotgun (WGS) entry which is preliminary data.</text>
</comment>
<protein>
    <recommendedName>
        <fullName evidence="2">Mycothiol-dependent maleylpyruvate isomerase metal-binding domain-containing protein</fullName>
    </recommendedName>
</protein>
<dbReference type="RefSeq" id="WP_241764735.1">
    <property type="nucleotide sequence ID" value="NZ_ARYK01000005.1"/>
</dbReference>